<keyword evidence="6" id="KW-0479">Metal-binding</keyword>
<keyword evidence="6" id="KW-0808">Transferase</keyword>
<dbReference type="STRING" id="525903.Taci_0880"/>
<comment type="pathway">
    <text evidence="2 6">Cofactor biosynthesis; molybdopterin biosynthesis.</text>
</comment>
<evidence type="ECO:0000256" key="6">
    <source>
        <dbReference type="RuleBase" id="RU365090"/>
    </source>
</evidence>
<dbReference type="SUPFAM" id="SSF53218">
    <property type="entry name" value="Molybdenum cofactor biosynthesis proteins"/>
    <property type="match status" value="1"/>
</dbReference>
<evidence type="ECO:0000256" key="4">
    <source>
        <dbReference type="ARBA" id="ARBA00023150"/>
    </source>
</evidence>
<dbReference type="Gene3D" id="2.170.190.11">
    <property type="entry name" value="Molybdopterin biosynthesis moea protein, domain 3"/>
    <property type="match status" value="1"/>
</dbReference>
<reference evidence="8 9" key="1">
    <citation type="journal article" date="2009" name="Stand. Genomic Sci.">
        <title>Complete genome sequence of Thermanaerovibrio acidaminovorans type strain (Su883).</title>
        <authorList>
            <person name="Chovatia M."/>
            <person name="Sikorski J."/>
            <person name="Schroder M."/>
            <person name="Lapidus A."/>
            <person name="Nolan M."/>
            <person name="Tice H."/>
            <person name="Glavina Del Rio T."/>
            <person name="Copeland A."/>
            <person name="Cheng J.F."/>
            <person name="Lucas S."/>
            <person name="Chen F."/>
            <person name="Bruce D."/>
            <person name="Goodwin L."/>
            <person name="Pitluck S."/>
            <person name="Ivanova N."/>
            <person name="Mavromatis K."/>
            <person name="Ovchinnikova G."/>
            <person name="Pati A."/>
            <person name="Chen A."/>
            <person name="Palaniappan K."/>
            <person name="Land M."/>
            <person name="Hauser L."/>
            <person name="Chang Y.J."/>
            <person name="Jeffries C.D."/>
            <person name="Chain P."/>
            <person name="Saunders E."/>
            <person name="Detter J.C."/>
            <person name="Brettin T."/>
            <person name="Rohde M."/>
            <person name="Goker M."/>
            <person name="Spring S."/>
            <person name="Bristow J."/>
            <person name="Markowitz V."/>
            <person name="Hugenholtz P."/>
            <person name="Kyrpides N.C."/>
            <person name="Klenk H.P."/>
            <person name="Eisen J.A."/>
        </authorList>
    </citation>
    <scope>NUCLEOTIDE SEQUENCE [LARGE SCALE GENOMIC DNA]</scope>
    <source>
        <strain evidence="9">ATCC 49978 / DSM 6589 / Su883</strain>
    </source>
</reference>
<dbReference type="Pfam" id="PF03454">
    <property type="entry name" value="MoeA_C"/>
    <property type="match status" value="1"/>
</dbReference>
<dbReference type="SUPFAM" id="SSF63882">
    <property type="entry name" value="MoeA N-terminal region -like"/>
    <property type="match status" value="1"/>
</dbReference>
<dbReference type="InterPro" id="IPR005110">
    <property type="entry name" value="MoeA_linker/N"/>
</dbReference>
<dbReference type="Gene3D" id="3.90.105.10">
    <property type="entry name" value="Molybdopterin biosynthesis moea protein, domain 2"/>
    <property type="match status" value="1"/>
</dbReference>
<evidence type="ECO:0000256" key="1">
    <source>
        <dbReference type="ARBA" id="ARBA00002901"/>
    </source>
</evidence>
<comment type="similarity">
    <text evidence="3 6">Belongs to the MoeA family.</text>
</comment>
<gene>
    <name evidence="8" type="ordered locus">Taci_0880</name>
</gene>
<dbReference type="InterPro" id="IPR036688">
    <property type="entry name" value="MoeA_C_domain_IV_sf"/>
</dbReference>
<dbReference type="PANTHER" id="PTHR10192">
    <property type="entry name" value="MOLYBDOPTERIN BIOSYNTHESIS PROTEIN"/>
    <property type="match status" value="1"/>
</dbReference>
<dbReference type="KEGG" id="tai:Taci_0880"/>
<dbReference type="GO" id="GO:0005737">
    <property type="term" value="C:cytoplasm"/>
    <property type="evidence" value="ECO:0007669"/>
    <property type="project" value="TreeGrafter"/>
</dbReference>
<dbReference type="GO" id="GO:0061599">
    <property type="term" value="F:molybdopterin molybdotransferase activity"/>
    <property type="evidence" value="ECO:0007669"/>
    <property type="project" value="UniProtKB-UniRule"/>
</dbReference>
<feature type="domain" description="MoaB/Mog" evidence="7">
    <location>
        <begin position="186"/>
        <end position="327"/>
    </location>
</feature>
<dbReference type="CDD" id="cd00887">
    <property type="entry name" value="MoeA"/>
    <property type="match status" value="1"/>
</dbReference>
<dbReference type="RefSeq" id="WP_012869628.1">
    <property type="nucleotide sequence ID" value="NC_013522.1"/>
</dbReference>
<dbReference type="PATRIC" id="fig|525903.6.peg.881"/>
<dbReference type="SUPFAM" id="SSF63867">
    <property type="entry name" value="MoeA C-terminal domain-like"/>
    <property type="match status" value="1"/>
</dbReference>
<dbReference type="Proteomes" id="UP000002030">
    <property type="component" value="Chromosome"/>
</dbReference>
<dbReference type="Pfam" id="PF03453">
    <property type="entry name" value="MoeA_N"/>
    <property type="match status" value="1"/>
</dbReference>
<dbReference type="InterPro" id="IPR036425">
    <property type="entry name" value="MoaB/Mog-like_dom_sf"/>
</dbReference>
<dbReference type="HOGENOM" id="CLU_010186_7_2_0"/>
<dbReference type="GO" id="GO:0006777">
    <property type="term" value="P:Mo-molybdopterin cofactor biosynthetic process"/>
    <property type="evidence" value="ECO:0007669"/>
    <property type="project" value="UniProtKB-UniRule"/>
</dbReference>
<name>D1BA10_THEAS</name>
<keyword evidence="6" id="KW-0500">Molybdenum</keyword>
<dbReference type="EMBL" id="CP001818">
    <property type="protein sequence ID" value="ACZ19113.1"/>
    <property type="molecule type" value="Genomic_DNA"/>
</dbReference>
<keyword evidence="6" id="KW-0460">Magnesium</keyword>
<comment type="catalytic activity">
    <reaction evidence="5">
        <text>adenylyl-molybdopterin + molybdate = Mo-molybdopterin + AMP + H(+)</text>
        <dbReference type="Rhea" id="RHEA:35047"/>
        <dbReference type="ChEBI" id="CHEBI:15378"/>
        <dbReference type="ChEBI" id="CHEBI:36264"/>
        <dbReference type="ChEBI" id="CHEBI:62727"/>
        <dbReference type="ChEBI" id="CHEBI:71302"/>
        <dbReference type="ChEBI" id="CHEBI:456215"/>
        <dbReference type="EC" id="2.10.1.1"/>
    </reaction>
</comment>
<keyword evidence="9" id="KW-1185">Reference proteome</keyword>
<dbReference type="eggNOG" id="COG0303">
    <property type="taxonomic scope" value="Bacteria"/>
</dbReference>
<evidence type="ECO:0000256" key="2">
    <source>
        <dbReference type="ARBA" id="ARBA00005046"/>
    </source>
</evidence>
<comment type="cofactor">
    <cofactor evidence="6">
        <name>Mg(2+)</name>
        <dbReference type="ChEBI" id="CHEBI:18420"/>
    </cofactor>
</comment>
<evidence type="ECO:0000313" key="8">
    <source>
        <dbReference type="EMBL" id="ACZ19113.1"/>
    </source>
</evidence>
<dbReference type="InterPro" id="IPR001453">
    <property type="entry name" value="MoaB/Mog_dom"/>
</dbReference>
<evidence type="ECO:0000256" key="3">
    <source>
        <dbReference type="ARBA" id="ARBA00010763"/>
    </source>
</evidence>
<dbReference type="OrthoDB" id="9804758at2"/>
<evidence type="ECO:0000313" key="9">
    <source>
        <dbReference type="Proteomes" id="UP000002030"/>
    </source>
</evidence>
<dbReference type="Gene3D" id="3.40.980.10">
    <property type="entry name" value="MoaB/Mog-like domain"/>
    <property type="match status" value="1"/>
</dbReference>
<dbReference type="PANTHER" id="PTHR10192:SF5">
    <property type="entry name" value="GEPHYRIN"/>
    <property type="match status" value="1"/>
</dbReference>
<dbReference type="Gene3D" id="2.40.340.10">
    <property type="entry name" value="MoeA, C-terminal, domain IV"/>
    <property type="match status" value="1"/>
</dbReference>
<organism evidence="8 9">
    <name type="scientific">Thermanaerovibrio acidaminovorans (strain ATCC 49978 / DSM 6589 / Su883)</name>
    <name type="common">Selenomonas acidaminovorans</name>
    <dbReference type="NCBI Taxonomy" id="525903"/>
    <lineage>
        <taxon>Bacteria</taxon>
        <taxon>Thermotogati</taxon>
        <taxon>Synergistota</taxon>
        <taxon>Synergistia</taxon>
        <taxon>Synergistales</taxon>
        <taxon>Synergistaceae</taxon>
        <taxon>Thermanaerovibrio</taxon>
    </lineage>
</organism>
<dbReference type="InterPro" id="IPR036135">
    <property type="entry name" value="MoeA_linker/N_sf"/>
</dbReference>
<evidence type="ECO:0000256" key="5">
    <source>
        <dbReference type="ARBA" id="ARBA00047317"/>
    </source>
</evidence>
<dbReference type="AlphaFoldDB" id="D1BA10"/>
<dbReference type="SMART" id="SM00852">
    <property type="entry name" value="MoCF_biosynth"/>
    <property type="match status" value="1"/>
</dbReference>
<accession>D1BA10</accession>
<evidence type="ECO:0000259" key="7">
    <source>
        <dbReference type="SMART" id="SM00852"/>
    </source>
</evidence>
<dbReference type="Pfam" id="PF00994">
    <property type="entry name" value="MoCF_biosynth"/>
    <property type="match status" value="1"/>
</dbReference>
<dbReference type="GO" id="GO:0046872">
    <property type="term" value="F:metal ion binding"/>
    <property type="evidence" value="ECO:0007669"/>
    <property type="project" value="UniProtKB-UniRule"/>
</dbReference>
<comment type="function">
    <text evidence="1 6">Catalyzes the insertion of molybdate into adenylated molybdopterin with the concomitant release of AMP.</text>
</comment>
<dbReference type="UniPathway" id="UPA00344"/>
<sequence>MCPIERLADRQRAIELVVSHLNWGDLPRELIPLESCLGRITSESVRAKMPMPPFDRSLRDGYAVRSADLVGASEASPSYLSLGREVIMGAVPDFQVNPGWAHPIHTGGILPKGADCVVMLEDTTPAGHMVEVRRSHQRGDNVVISGEESRVGDVLIGAGTLIKGPHVALLASQGEERVSCLRLRAAVFSSGDEVRSLGETLDPGTIYDVNGWFLVAQLRQIGIQASYGGVLRDDPVLIRDSLLSSLEDNQMVLISGGSSVSVRDHLEGIFSHTEDPGLLVRGVNVQPGKPLLAAVTHHGHRLLLGLPGHPLSCAVSFYTFLTPLLEMGLGGEGWNATKLSMPLLKDLPAKPGVEEFVPALVPPDGVEPLMSASGYTGILSRCHGLVRVPKDRETLRRGDEAEVWLFR</sequence>
<keyword evidence="4 6" id="KW-0501">Molybdenum cofactor biosynthesis</keyword>
<protein>
    <recommendedName>
        <fullName evidence="6">Molybdopterin molybdenumtransferase</fullName>
        <ecNumber evidence="6">2.10.1.1</ecNumber>
    </recommendedName>
</protein>
<dbReference type="EC" id="2.10.1.1" evidence="6"/>
<dbReference type="EnsemblBacteria" id="ACZ19113">
    <property type="protein sequence ID" value="ACZ19113"/>
    <property type="gene ID" value="Taci_0880"/>
</dbReference>
<proteinExistence type="inferred from homology"/>
<dbReference type="InterPro" id="IPR005111">
    <property type="entry name" value="MoeA_C_domain_IV"/>
</dbReference>
<dbReference type="InterPro" id="IPR038987">
    <property type="entry name" value="MoeA-like"/>
</dbReference>